<proteinExistence type="predicted"/>
<sequence>MSAANPGGPHASGRQLAERLDIGAGREGPVTGAGHDHGAHVFGVVDDGQVRFQLLDHGNGERIQLVRS</sequence>
<evidence type="ECO:0000313" key="2">
    <source>
        <dbReference type="EMBL" id="MPM95510.1"/>
    </source>
</evidence>
<gene>
    <name evidence="2" type="ORF">SDC9_142664</name>
</gene>
<feature type="region of interest" description="Disordered" evidence="1">
    <location>
        <begin position="1"/>
        <end position="38"/>
    </location>
</feature>
<accession>A0A645E171</accession>
<protein>
    <submittedName>
        <fullName evidence="2">Uncharacterized protein</fullName>
    </submittedName>
</protein>
<name>A0A645E171_9ZZZZ</name>
<dbReference type="AlphaFoldDB" id="A0A645E171"/>
<dbReference type="EMBL" id="VSSQ01041991">
    <property type="protein sequence ID" value="MPM95510.1"/>
    <property type="molecule type" value="Genomic_DNA"/>
</dbReference>
<reference evidence="2" key="1">
    <citation type="submission" date="2019-08" db="EMBL/GenBank/DDBJ databases">
        <authorList>
            <person name="Kucharzyk K."/>
            <person name="Murdoch R.W."/>
            <person name="Higgins S."/>
            <person name="Loffler F."/>
        </authorList>
    </citation>
    <scope>NUCLEOTIDE SEQUENCE</scope>
</reference>
<organism evidence="2">
    <name type="scientific">bioreactor metagenome</name>
    <dbReference type="NCBI Taxonomy" id="1076179"/>
    <lineage>
        <taxon>unclassified sequences</taxon>
        <taxon>metagenomes</taxon>
        <taxon>ecological metagenomes</taxon>
    </lineage>
</organism>
<comment type="caution">
    <text evidence="2">The sequence shown here is derived from an EMBL/GenBank/DDBJ whole genome shotgun (WGS) entry which is preliminary data.</text>
</comment>
<evidence type="ECO:0000256" key="1">
    <source>
        <dbReference type="SAM" id="MobiDB-lite"/>
    </source>
</evidence>